<gene>
    <name evidence="2" type="ORF">GMARGA_LOCUS16813</name>
</gene>
<sequence>MGLILNNVKKQMLINNTLQVPGMTLLEDLRYTDLEKDITNLKEKHIASNKRKFILESQETKFKYTIKNLKDTIKDFEATINDLRNNEINLKVQYKELSKELILLKNKNKKSENRKNN</sequence>
<keyword evidence="1" id="KW-0175">Coiled coil</keyword>
<organism evidence="2 3">
    <name type="scientific">Gigaspora margarita</name>
    <dbReference type="NCBI Taxonomy" id="4874"/>
    <lineage>
        <taxon>Eukaryota</taxon>
        <taxon>Fungi</taxon>
        <taxon>Fungi incertae sedis</taxon>
        <taxon>Mucoromycota</taxon>
        <taxon>Glomeromycotina</taxon>
        <taxon>Glomeromycetes</taxon>
        <taxon>Diversisporales</taxon>
        <taxon>Gigasporaceae</taxon>
        <taxon>Gigaspora</taxon>
    </lineage>
</organism>
<dbReference type="EMBL" id="CAJVQB010012372">
    <property type="protein sequence ID" value="CAG8755007.1"/>
    <property type="molecule type" value="Genomic_DNA"/>
</dbReference>
<evidence type="ECO:0000313" key="2">
    <source>
        <dbReference type="EMBL" id="CAG8755007.1"/>
    </source>
</evidence>
<proteinExistence type="predicted"/>
<evidence type="ECO:0000313" key="3">
    <source>
        <dbReference type="Proteomes" id="UP000789901"/>
    </source>
</evidence>
<reference evidence="2 3" key="1">
    <citation type="submission" date="2021-06" db="EMBL/GenBank/DDBJ databases">
        <authorList>
            <person name="Kallberg Y."/>
            <person name="Tangrot J."/>
            <person name="Rosling A."/>
        </authorList>
    </citation>
    <scope>NUCLEOTIDE SEQUENCE [LARGE SCALE GENOMIC DNA]</scope>
    <source>
        <strain evidence="2 3">120-4 pot B 10/14</strain>
    </source>
</reference>
<name>A0ABN7VCI9_GIGMA</name>
<accession>A0ABN7VCI9</accession>
<comment type="caution">
    <text evidence="2">The sequence shown here is derived from an EMBL/GenBank/DDBJ whole genome shotgun (WGS) entry which is preliminary data.</text>
</comment>
<keyword evidence="3" id="KW-1185">Reference proteome</keyword>
<protein>
    <submittedName>
        <fullName evidence="2">25958_t:CDS:1</fullName>
    </submittedName>
</protein>
<dbReference type="Proteomes" id="UP000789901">
    <property type="component" value="Unassembled WGS sequence"/>
</dbReference>
<feature type="coiled-coil region" evidence="1">
    <location>
        <begin position="66"/>
        <end position="114"/>
    </location>
</feature>
<evidence type="ECO:0000256" key="1">
    <source>
        <dbReference type="SAM" id="Coils"/>
    </source>
</evidence>